<keyword evidence="6 11" id="KW-0547">Nucleotide-binding</keyword>
<evidence type="ECO:0000256" key="11">
    <source>
        <dbReference type="HAMAP-Rule" id="MF_01220"/>
    </source>
</evidence>
<feature type="binding site" evidence="11">
    <location>
        <begin position="133"/>
        <end position="140"/>
    </location>
    <ligand>
        <name>UMP</name>
        <dbReference type="ChEBI" id="CHEBI:57865"/>
    </ligand>
</feature>
<dbReference type="PIRSF" id="PIRSF005650">
    <property type="entry name" value="Uridylate_kin"/>
    <property type="match status" value="1"/>
</dbReference>
<feature type="binding site" evidence="11">
    <location>
        <position position="55"/>
    </location>
    <ligand>
        <name>ATP</name>
        <dbReference type="ChEBI" id="CHEBI:30616"/>
    </ligand>
</feature>
<dbReference type="GO" id="GO:0033862">
    <property type="term" value="F:UMP kinase activity"/>
    <property type="evidence" value="ECO:0007669"/>
    <property type="project" value="UniProtKB-EC"/>
</dbReference>
<dbReference type="GO" id="GO:0005524">
    <property type="term" value="F:ATP binding"/>
    <property type="evidence" value="ECO:0007669"/>
    <property type="project" value="UniProtKB-KW"/>
</dbReference>
<dbReference type="InterPro" id="IPR015963">
    <property type="entry name" value="Uridylate_kinase_bac"/>
</dbReference>
<evidence type="ECO:0000259" key="12">
    <source>
        <dbReference type="Pfam" id="PF00696"/>
    </source>
</evidence>
<feature type="domain" description="Aspartate/glutamate/uridylate kinase" evidence="12">
    <location>
        <begin position="7"/>
        <end position="214"/>
    </location>
</feature>
<evidence type="ECO:0000256" key="4">
    <source>
        <dbReference type="ARBA" id="ARBA00022490"/>
    </source>
</evidence>
<dbReference type="FunFam" id="3.40.1160.10:FF:000001">
    <property type="entry name" value="Uridylate kinase"/>
    <property type="match status" value="1"/>
</dbReference>
<dbReference type="PANTHER" id="PTHR42833:SF4">
    <property type="entry name" value="URIDYLATE KINASE PUMPKIN, CHLOROPLASTIC"/>
    <property type="match status" value="1"/>
</dbReference>
<keyword evidence="14" id="KW-1185">Reference proteome</keyword>
<keyword evidence="4 11" id="KW-0963">Cytoplasm</keyword>
<keyword evidence="7 11" id="KW-0418">Kinase</keyword>
<sequence length="238" mass="26177">MVEPKYKRVVLKLSGEALSGEKGFGLDENTIVNISEEIKKLQEIGVEVSIVVGGGNFWRGRSAKEMDRTTSDYMGMLGTVINALALQDALEKINVITRVQSAIEMRQIAEPYIRRKAIRHLEKGRVVIFAAGSGNPYFSTDTAAALRAAEIEADVILLAKKGVDGVYDSDPHKNYNAKKFQQLRYIDVLNMGLGVMDSTATSLCMDNEIPLIVFGIDKPDNIVKVVLGEKIGTEVKEE</sequence>
<evidence type="ECO:0000313" key="14">
    <source>
        <dbReference type="Proteomes" id="UP000184389"/>
    </source>
</evidence>
<dbReference type="GO" id="GO:0044210">
    <property type="term" value="P:'de novo' CTP biosynthetic process"/>
    <property type="evidence" value="ECO:0007669"/>
    <property type="project" value="UniProtKB-UniRule"/>
</dbReference>
<dbReference type="Pfam" id="PF00696">
    <property type="entry name" value="AA_kinase"/>
    <property type="match status" value="1"/>
</dbReference>
<dbReference type="PANTHER" id="PTHR42833">
    <property type="entry name" value="URIDYLATE KINASE"/>
    <property type="match status" value="1"/>
</dbReference>
<feature type="binding site" evidence="11">
    <location>
        <position position="54"/>
    </location>
    <ligand>
        <name>UMP</name>
        <dbReference type="ChEBI" id="CHEBI:57865"/>
    </ligand>
</feature>
<dbReference type="STRING" id="1123281.SAMN02745180_01685"/>
<keyword evidence="5 11" id="KW-0808">Transferase</keyword>
<dbReference type="GO" id="GO:0006225">
    <property type="term" value="P:UDP biosynthetic process"/>
    <property type="evidence" value="ECO:0007669"/>
    <property type="project" value="TreeGrafter"/>
</dbReference>
<feature type="binding site" evidence="11">
    <location>
        <begin position="12"/>
        <end position="15"/>
    </location>
    <ligand>
        <name>ATP</name>
        <dbReference type="ChEBI" id="CHEBI:30616"/>
    </ligand>
</feature>
<dbReference type="GO" id="GO:0005737">
    <property type="term" value="C:cytoplasm"/>
    <property type="evidence" value="ECO:0007669"/>
    <property type="project" value="UniProtKB-SubCell"/>
</dbReference>
<dbReference type="OrthoDB" id="9807458at2"/>
<protein>
    <recommendedName>
        <fullName evidence="11">Uridylate kinase</fullName>
        <shortName evidence="11">UK</shortName>
        <ecNumber evidence="11">2.7.4.22</ecNumber>
    </recommendedName>
    <alternativeName>
        <fullName evidence="11">Uridine monophosphate kinase</fullName>
        <shortName evidence="11">UMP kinase</shortName>
        <shortName evidence="11">UMPK</shortName>
    </alternativeName>
</protein>
<dbReference type="EC" id="2.7.4.22" evidence="11"/>
<dbReference type="NCBIfam" id="TIGR02075">
    <property type="entry name" value="pyrH_bact"/>
    <property type="match status" value="1"/>
</dbReference>
<evidence type="ECO:0000256" key="10">
    <source>
        <dbReference type="ARBA" id="ARBA00047767"/>
    </source>
</evidence>
<evidence type="ECO:0000256" key="7">
    <source>
        <dbReference type="ARBA" id="ARBA00022777"/>
    </source>
</evidence>
<dbReference type="UniPathway" id="UPA00159">
    <property type="reaction ID" value="UER00275"/>
</dbReference>
<dbReference type="InterPro" id="IPR011817">
    <property type="entry name" value="Uridylate_kinase"/>
</dbReference>
<comment type="catalytic activity">
    <reaction evidence="10 11">
        <text>UMP + ATP = UDP + ADP</text>
        <dbReference type="Rhea" id="RHEA:24400"/>
        <dbReference type="ChEBI" id="CHEBI:30616"/>
        <dbReference type="ChEBI" id="CHEBI:57865"/>
        <dbReference type="ChEBI" id="CHEBI:58223"/>
        <dbReference type="ChEBI" id="CHEBI:456216"/>
        <dbReference type="EC" id="2.7.4.22"/>
    </reaction>
</comment>
<reference evidence="13 14" key="1">
    <citation type="submission" date="2016-11" db="EMBL/GenBank/DDBJ databases">
        <authorList>
            <person name="Jaros S."/>
            <person name="Januszkiewicz K."/>
            <person name="Wedrychowicz H."/>
        </authorList>
    </citation>
    <scope>NUCLEOTIDE SEQUENCE [LARGE SCALE GENOMIC DNA]</scope>
    <source>
        <strain evidence="13 14">DSM 13106</strain>
    </source>
</reference>
<feature type="binding site" evidence="11">
    <location>
        <position position="72"/>
    </location>
    <ligand>
        <name>UMP</name>
        <dbReference type="ChEBI" id="CHEBI:57865"/>
    </ligand>
</feature>
<gene>
    <name evidence="11" type="primary">pyrH</name>
    <name evidence="13" type="ORF">SAMN02745180_01685</name>
</gene>
<evidence type="ECO:0000256" key="6">
    <source>
        <dbReference type="ARBA" id="ARBA00022741"/>
    </source>
</evidence>
<evidence type="ECO:0000256" key="3">
    <source>
        <dbReference type="ARBA" id="ARBA00007614"/>
    </source>
</evidence>
<dbReference type="HAMAP" id="MF_01220_B">
    <property type="entry name" value="PyrH_B"/>
    <property type="match status" value="1"/>
</dbReference>
<dbReference type="RefSeq" id="WP_072744356.1">
    <property type="nucleotide sequence ID" value="NZ_FQXR01000007.1"/>
</dbReference>
<comment type="activity regulation">
    <text evidence="11">Allosterically activated by GTP. Inhibited by UTP.</text>
</comment>
<proteinExistence type="inferred from homology"/>
<evidence type="ECO:0000256" key="8">
    <source>
        <dbReference type="ARBA" id="ARBA00022840"/>
    </source>
</evidence>
<name>A0A1M5XJE6_9FIRM</name>
<dbReference type="SUPFAM" id="SSF53633">
    <property type="entry name" value="Carbamate kinase-like"/>
    <property type="match status" value="1"/>
</dbReference>
<organism evidence="13 14">
    <name type="scientific">Sporanaerobacter acetigenes DSM 13106</name>
    <dbReference type="NCBI Taxonomy" id="1123281"/>
    <lineage>
        <taxon>Bacteria</taxon>
        <taxon>Bacillati</taxon>
        <taxon>Bacillota</taxon>
        <taxon>Tissierellia</taxon>
        <taxon>Tissierellales</taxon>
        <taxon>Sporanaerobacteraceae</taxon>
        <taxon>Sporanaerobacter</taxon>
    </lineage>
</organism>
<evidence type="ECO:0000256" key="5">
    <source>
        <dbReference type="ARBA" id="ARBA00022679"/>
    </source>
</evidence>
<dbReference type="InterPro" id="IPR001048">
    <property type="entry name" value="Asp/Glu/Uridylate_kinase"/>
</dbReference>
<dbReference type="EMBL" id="FQXR01000007">
    <property type="protein sequence ID" value="SHH99752.1"/>
    <property type="molecule type" value="Genomic_DNA"/>
</dbReference>
<feature type="binding site" evidence="11">
    <location>
        <position position="167"/>
    </location>
    <ligand>
        <name>ATP</name>
        <dbReference type="ChEBI" id="CHEBI:30616"/>
    </ligand>
</feature>
<evidence type="ECO:0000256" key="9">
    <source>
        <dbReference type="ARBA" id="ARBA00022975"/>
    </source>
</evidence>
<dbReference type="AlphaFoldDB" id="A0A1M5XJE6"/>
<feature type="region of interest" description="Involved in allosteric activation by GTP" evidence="11">
    <location>
        <begin position="20"/>
        <end position="25"/>
    </location>
</feature>
<evidence type="ECO:0000256" key="2">
    <source>
        <dbReference type="ARBA" id="ARBA00004791"/>
    </source>
</evidence>
<dbReference type="Proteomes" id="UP000184389">
    <property type="component" value="Unassembled WGS sequence"/>
</dbReference>
<evidence type="ECO:0000256" key="1">
    <source>
        <dbReference type="ARBA" id="ARBA00004496"/>
    </source>
</evidence>
<comment type="caution">
    <text evidence="11">Lacks conserved residue(s) required for the propagation of feature annotation.</text>
</comment>
<comment type="function">
    <text evidence="11">Catalyzes the reversible phosphorylation of UMP to UDP.</text>
</comment>
<dbReference type="CDD" id="cd04254">
    <property type="entry name" value="AAK_UMPK-PyrH-Ec"/>
    <property type="match status" value="1"/>
</dbReference>
<feature type="binding site" evidence="11">
    <location>
        <position position="59"/>
    </location>
    <ligand>
        <name>ATP</name>
        <dbReference type="ChEBI" id="CHEBI:30616"/>
    </ligand>
</feature>
<comment type="subunit">
    <text evidence="11">Homohexamer.</text>
</comment>
<dbReference type="InterPro" id="IPR036393">
    <property type="entry name" value="AceGlu_kinase-like_sf"/>
</dbReference>
<dbReference type="Gene3D" id="3.40.1160.10">
    <property type="entry name" value="Acetylglutamate kinase-like"/>
    <property type="match status" value="1"/>
</dbReference>
<comment type="pathway">
    <text evidence="2 11">Pyrimidine metabolism; CTP biosynthesis via de novo pathway; UDP from UMP (UMPK route): step 1/1.</text>
</comment>
<feature type="binding site" evidence="11">
    <location>
        <position position="170"/>
    </location>
    <ligand>
        <name>ATP</name>
        <dbReference type="ChEBI" id="CHEBI:30616"/>
    </ligand>
</feature>
<evidence type="ECO:0000313" key="13">
    <source>
        <dbReference type="EMBL" id="SHH99752.1"/>
    </source>
</evidence>
<comment type="similarity">
    <text evidence="3 11">Belongs to the UMP kinase family.</text>
</comment>
<keyword evidence="11" id="KW-0021">Allosteric enzyme</keyword>
<comment type="subcellular location">
    <subcellularLocation>
        <location evidence="1 11">Cytoplasm</location>
    </subcellularLocation>
</comment>
<accession>A0A1M5XJE6</accession>
<keyword evidence="9 11" id="KW-0665">Pyrimidine biosynthesis</keyword>
<keyword evidence="8 11" id="KW-0067">ATP-binding</keyword>